<dbReference type="PROSITE" id="PS50222">
    <property type="entry name" value="EF_HAND_2"/>
    <property type="match status" value="2"/>
</dbReference>
<dbReference type="AlphaFoldDB" id="A0A0J1B820"/>
<dbReference type="PANTHER" id="PTHR10827">
    <property type="entry name" value="RETICULOCALBIN"/>
    <property type="match status" value="1"/>
</dbReference>
<accession>A0A0J1B820</accession>
<proteinExistence type="predicted"/>
<evidence type="ECO:0000256" key="3">
    <source>
        <dbReference type="ARBA" id="ARBA00022737"/>
    </source>
</evidence>
<evidence type="ECO:0000313" key="8">
    <source>
        <dbReference type="Proteomes" id="UP000036367"/>
    </source>
</evidence>
<dbReference type="PROSITE" id="PS51829">
    <property type="entry name" value="P_HOMO_B"/>
    <property type="match status" value="1"/>
</dbReference>
<evidence type="ECO:0000256" key="2">
    <source>
        <dbReference type="ARBA" id="ARBA00022723"/>
    </source>
</evidence>
<dbReference type="RefSeq" id="WP_047816601.1">
    <property type="nucleotide sequence ID" value="NZ_LECT01000044.1"/>
</dbReference>
<dbReference type="InterPro" id="IPR002048">
    <property type="entry name" value="EF_hand_dom"/>
</dbReference>
<evidence type="ECO:0000259" key="5">
    <source>
        <dbReference type="PROSITE" id="PS50222"/>
    </source>
</evidence>
<sequence length="521" mass="59646">MMRPPWSAILFSQFLPSVRRTALQFALPASLALMSGAVISGGTVAHAQSGLRESLERLDRDQDGDIEPEEITALSRPYLERVAEARRMDLNRDNSIERWQEAVRIYHALQNGVSGQEVDPETDITVRPFGPLDNEPMVPEFGLGEMKFQYTADDYRQAERTLARSDRNRDGFLDRREVERADWKFRDPFDEDYDKDNRLSTIELAQRYARRRLLSDASSELIRKRRRVGSEVRAVEPSRRVDDSRSWRRDRRYYLASTVMERFDQNRNGRLEASETVAMGIPFGRIDLDRDGEISRDELNVHLLQLQEREDQDAEGLPPWFFERDADGDQQISMPEFAEEWTSELLAEFESYDQNADGLLTKSELAGSTSLMGGNYRSDIASALPPRKTVISEIFIEEDYVIADINLQLSITHTQDESLDAYLVGPDETKIELFTSVGGHDDHFDRTRFDDDAQIPITKARPPFEGTFIPEGRLKNQPSLSSFNGKSVQGVWQLVIVGTRSERFGLLHNWSLDITPDTSKP</sequence>
<dbReference type="InterPro" id="IPR002884">
    <property type="entry name" value="P_dom"/>
</dbReference>
<name>A0A0J1B820_RHOIS</name>
<dbReference type="GO" id="GO:0005509">
    <property type="term" value="F:calcium ion binding"/>
    <property type="evidence" value="ECO:0007669"/>
    <property type="project" value="InterPro"/>
</dbReference>
<dbReference type="InterPro" id="IPR018247">
    <property type="entry name" value="EF_Hand_1_Ca_BS"/>
</dbReference>
<dbReference type="GO" id="GO:0006508">
    <property type="term" value="P:proteolysis"/>
    <property type="evidence" value="ECO:0007669"/>
    <property type="project" value="UniProtKB-KW"/>
</dbReference>
<organism evidence="7 8">
    <name type="scientific">Rhodopirellula islandica</name>
    <dbReference type="NCBI Taxonomy" id="595434"/>
    <lineage>
        <taxon>Bacteria</taxon>
        <taxon>Pseudomonadati</taxon>
        <taxon>Planctomycetota</taxon>
        <taxon>Planctomycetia</taxon>
        <taxon>Pirellulales</taxon>
        <taxon>Pirellulaceae</taxon>
        <taxon>Rhodopirellula</taxon>
    </lineage>
</organism>
<comment type="caution">
    <text evidence="7">The sequence shown here is derived from an EMBL/GenBank/DDBJ whole genome shotgun (WGS) entry which is preliminary data.</text>
</comment>
<feature type="domain" description="EF-hand" evidence="5">
    <location>
        <begin position="283"/>
        <end position="309"/>
    </location>
</feature>
<evidence type="ECO:0000256" key="4">
    <source>
        <dbReference type="ARBA" id="ARBA00022801"/>
    </source>
</evidence>
<dbReference type="PANTHER" id="PTHR10827:SF98">
    <property type="entry name" value="45 KDA CALCIUM-BINDING PROTEIN"/>
    <property type="match status" value="1"/>
</dbReference>
<keyword evidence="1" id="KW-0645">Protease</keyword>
<evidence type="ECO:0000313" key="7">
    <source>
        <dbReference type="EMBL" id="KLU02601.1"/>
    </source>
</evidence>
<dbReference type="STRING" id="595434.RISK_005667"/>
<evidence type="ECO:0000256" key="1">
    <source>
        <dbReference type="ARBA" id="ARBA00022670"/>
    </source>
</evidence>
<dbReference type="PATRIC" id="fig|595434.4.peg.5381"/>
<dbReference type="SUPFAM" id="SSF47473">
    <property type="entry name" value="EF-hand"/>
    <property type="match status" value="2"/>
</dbReference>
<gene>
    <name evidence="7" type="ORF">RISK_005667</name>
</gene>
<dbReference type="Gene3D" id="1.10.238.10">
    <property type="entry name" value="EF-hand"/>
    <property type="match status" value="3"/>
</dbReference>
<dbReference type="Proteomes" id="UP000036367">
    <property type="component" value="Unassembled WGS sequence"/>
</dbReference>
<dbReference type="OrthoDB" id="247802at2"/>
<dbReference type="EMBL" id="LECT01000044">
    <property type="protein sequence ID" value="KLU02601.1"/>
    <property type="molecule type" value="Genomic_DNA"/>
</dbReference>
<protein>
    <submittedName>
        <fullName evidence="7">Signal peptide protein</fullName>
    </submittedName>
</protein>
<dbReference type="InterPro" id="IPR011992">
    <property type="entry name" value="EF-hand-dom_pair"/>
</dbReference>
<dbReference type="Pfam" id="PF13202">
    <property type="entry name" value="EF-hand_5"/>
    <property type="match status" value="2"/>
</dbReference>
<feature type="domain" description="P/Homo B" evidence="6">
    <location>
        <begin position="365"/>
        <end position="521"/>
    </location>
</feature>
<reference evidence="7" key="1">
    <citation type="submission" date="2015-05" db="EMBL/GenBank/DDBJ databases">
        <title>Permanent draft genome of Rhodopirellula islandicus K833.</title>
        <authorList>
            <person name="Kizina J."/>
            <person name="Richter M."/>
            <person name="Glockner F.O."/>
            <person name="Harder J."/>
        </authorList>
    </citation>
    <scope>NUCLEOTIDE SEQUENCE [LARGE SCALE GENOMIC DNA]</scope>
    <source>
        <strain evidence="7">K833</strain>
    </source>
</reference>
<dbReference type="PROSITE" id="PS00018">
    <property type="entry name" value="EF_HAND_1"/>
    <property type="match status" value="4"/>
</dbReference>
<dbReference type="SUPFAM" id="SSF49785">
    <property type="entry name" value="Galactose-binding domain-like"/>
    <property type="match status" value="1"/>
</dbReference>
<keyword evidence="2" id="KW-0479">Metal-binding</keyword>
<feature type="domain" description="EF-hand" evidence="5">
    <location>
        <begin position="340"/>
        <end position="375"/>
    </location>
</feature>
<dbReference type="GO" id="GO:0004252">
    <property type="term" value="F:serine-type endopeptidase activity"/>
    <property type="evidence" value="ECO:0007669"/>
    <property type="project" value="InterPro"/>
</dbReference>
<dbReference type="Pfam" id="PF01483">
    <property type="entry name" value="P_proprotein"/>
    <property type="match status" value="1"/>
</dbReference>
<dbReference type="InterPro" id="IPR008979">
    <property type="entry name" value="Galactose-bd-like_sf"/>
</dbReference>
<evidence type="ECO:0000259" key="6">
    <source>
        <dbReference type="PROSITE" id="PS51829"/>
    </source>
</evidence>
<keyword evidence="4" id="KW-0378">Hydrolase</keyword>
<keyword evidence="8" id="KW-1185">Reference proteome</keyword>
<keyword evidence="3" id="KW-0677">Repeat</keyword>
<dbReference type="Gene3D" id="2.60.120.260">
    <property type="entry name" value="Galactose-binding domain-like"/>
    <property type="match status" value="1"/>
</dbReference>